<keyword evidence="5" id="KW-1185">Reference proteome</keyword>
<dbReference type="InterPro" id="IPR043502">
    <property type="entry name" value="DNA/RNA_pol_sf"/>
</dbReference>
<dbReference type="InterPro" id="IPR001878">
    <property type="entry name" value="Znf_CCHC"/>
</dbReference>
<feature type="region of interest" description="Disordered" evidence="1">
    <location>
        <begin position="3352"/>
        <end position="3371"/>
    </location>
</feature>
<evidence type="ECO:0000313" key="4">
    <source>
        <dbReference type="EMBL" id="UYV71213.1"/>
    </source>
</evidence>
<dbReference type="CDD" id="cd09276">
    <property type="entry name" value="Rnase_HI_RT_non_LTR"/>
    <property type="match status" value="1"/>
</dbReference>
<dbReference type="InterPro" id="IPR002156">
    <property type="entry name" value="RNaseH_domain"/>
</dbReference>
<gene>
    <name evidence="4" type="ORF">LAZ67_8002209</name>
</gene>
<dbReference type="SUPFAM" id="SSF56219">
    <property type="entry name" value="DNase I-like"/>
    <property type="match status" value="1"/>
</dbReference>
<evidence type="ECO:0008006" key="6">
    <source>
        <dbReference type="Google" id="ProtNLM"/>
    </source>
</evidence>
<feature type="compositionally biased region" description="Polar residues" evidence="1">
    <location>
        <begin position="1884"/>
        <end position="1903"/>
    </location>
</feature>
<dbReference type="InterPro" id="IPR000477">
    <property type="entry name" value="RT_dom"/>
</dbReference>
<reference evidence="4 5" key="1">
    <citation type="submission" date="2022-01" db="EMBL/GenBank/DDBJ databases">
        <title>A chromosomal length assembly of Cordylochernes scorpioides.</title>
        <authorList>
            <person name="Zeh D."/>
            <person name="Zeh J."/>
        </authorList>
    </citation>
    <scope>NUCLEOTIDE SEQUENCE [LARGE SCALE GENOMIC DNA]</scope>
    <source>
        <strain evidence="4">IN4F17</strain>
        <tissue evidence="4">Whole Body</tissue>
    </source>
</reference>
<dbReference type="PROSITE" id="PS50879">
    <property type="entry name" value="RNASE_H_1"/>
    <property type="match status" value="1"/>
</dbReference>
<feature type="region of interest" description="Disordered" evidence="1">
    <location>
        <begin position="3060"/>
        <end position="3129"/>
    </location>
</feature>
<evidence type="ECO:0000259" key="2">
    <source>
        <dbReference type="PROSITE" id="PS50878"/>
    </source>
</evidence>
<dbReference type="EMBL" id="CP092870">
    <property type="protein sequence ID" value="UYV71213.1"/>
    <property type="molecule type" value="Genomic_DNA"/>
</dbReference>
<feature type="non-terminal residue" evidence="4">
    <location>
        <position position="1"/>
    </location>
</feature>
<dbReference type="Pfam" id="PF00075">
    <property type="entry name" value="RNase_H"/>
    <property type="match status" value="1"/>
</dbReference>
<dbReference type="Gene3D" id="3.60.10.10">
    <property type="entry name" value="Endonuclease/exonuclease/phosphatase"/>
    <property type="match status" value="1"/>
</dbReference>
<dbReference type="Pfam" id="PF14529">
    <property type="entry name" value="Exo_endo_phos_2"/>
    <property type="match status" value="1"/>
</dbReference>
<feature type="compositionally biased region" description="Basic and acidic residues" evidence="1">
    <location>
        <begin position="2142"/>
        <end position="2171"/>
    </location>
</feature>
<feature type="region of interest" description="Disordered" evidence="1">
    <location>
        <begin position="298"/>
        <end position="380"/>
    </location>
</feature>
<dbReference type="SMART" id="SM00596">
    <property type="entry name" value="PRE_C2HC"/>
    <property type="match status" value="3"/>
</dbReference>
<protein>
    <recommendedName>
        <fullName evidence="6">Pol-like protein</fullName>
    </recommendedName>
</protein>
<feature type="compositionally biased region" description="Polar residues" evidence="1">
    <location>
        <begin position="327"/>
        <end position="356"/>
    </location>
</feature>
<dbReference type="InterPro" id="IPR036397">
    <property type="entry name" value="RNaseH_sf"/>
</dbReference>
<dbReference type="InterPro" id="IPR005135">
    <property type="entry name" value="Endo/exonuclease/phosphatase"/>
</dbReference>
<dbReference type="SUPFAM" id="SSF53098">
    <property type="entry name" value="Ribonuclease H-like"/>
    <property type="match status" value="1"/>
</dbReference>
<evidence type="ECO:0000259" key="3">
    <source>
        <dbReference type="PROSITE" id="PS50879"/>
    </source>
</evidence>
<feature type="domain" description="Reverse transcriptase" evidence="2">
    <location>
        <begin position="1062"/>
        <end position="1320"/>
    </location>
</feature>
<dbReference type="InterPro" id="IPR012337">
    <property type="entry name" value="RNaseH-like_sf"/>
</dbReference>
<feature type="compositionally biased region" description="Polar residues" evidence="1">
    <location>
        <begin position="2130"/>
        <end position="2141"/>
    </location>
</feature>
<feature type="region of interest" description="Disordered" evidence="1">
    <location>
        <begin position="2218"/>
        <end position="2250"/>
    </location>
</feature>
<dbReference type="Pfam" id="PF00078">
    <property type="entry name" value="RVT_1"/>
    <property type="match status" value="2"/>
</dbReference>
<dbReference type="Pfam" id="PF07530">
    <property type="entry name" value="PRE_C2HC"/>
    <property type="match status" value="3"/>
</dbReference>
<feature type="region of interest" description="Disordered" evidence="1">
    <location>
        <begin position="2113"/>
        <end position="2171"/>
    </location>
</feature>
<sequence>MKLEELREKNIPASDDLVYTFNQRILEAMSSTKITYSIKGGPRKSKPWFDKDCYDMKKLAKESLKKYRKTNRLEDRECYASFRKKYLALLDLKRKGFDNEKQEILRNAKDSKTFWKTIALYKSTSIIQGEIAIQDWLNFYSELMTTEKKLRICNLHNVISQNDPILDTEITNADIYKEIAGLKSNKACGPDGIPNEVLKILPDSYILLLKQLYNSVMTTGKYSAIWTNSTIHPIFKNGYKNSPSNYREVKITHVELKKMQPIVIKSTIGPAGEKVSIIDTNILFKILERCGIEYKVEETPSTKKRTRESPSVSTPRSHKTPRMEVVSQHNKNDVSMNEATEVPQETSAATPSQVNEENIDEDGPWTKVTHAKKPRTPPVIAENVTSSGTVAEEVSAPINRTAHGKIPQAPTSIPSCTHSGSSDCWEEIDSLFNKNFHEVADIAASNLPATTRTGLSDSVKDDVRRIFNALQTEVLRIFKKNVKIVENEVIQLRKRLAKPPSPPNPVKIIPQLDTSTIQIRANQPTTVHPRVPALSTYAQTLKNSVNHVKIASDNLSFEAIRAKIAKTPQLKSCDVTAVTGGRTKNLSFTFPILQNQSGLWTDLRPPTLTDLKSYQTRHSGPVLSDCREENIDLLLLQELLAARGKIPSLPIPSNRVCYGPITNSRLGAMVIVVNPSLKFVHLSHLSSVNVVFVMCELSGKSILLCNVYLPPSCDPSPLLDKINYSLNSLNYDEVIFCGDLNVESFRWSDKPLLLRHHSPKRDLVENFIDANYLHVLNTHGAVTWEEGNRSSSIDVTCCSAGLVNSVTDWHPEYQELSDHKRLVFNLNFAPSSQDNTRFKLNKFSEIYFSFGRADWDRVFEHFSQKIENINIFLENVRDSSSLDDKSDLNPLKRATQKAQRAFIKARGVVKGVLEVFYKRLKARYRRARRLAKKEAWRAACSRCEISPWGGIYSFIKENFKRKPLSALPVGSGFTEGPRDTLNHVLDYYFGRVPPDTMLEHKDLSKVIASSSDDDPLFTDNELLLTADKVNLSSSPGSDGMPPLLIVKLVKHFRTFFLSIFNKCLTTGHFPSTWKLGDVVLVPKRSGEDFLASHRPITMLPGLGKILERLILARLSWMADRMCKAPPNQFGFKPCRSTTAALLNLKSTITRTIKNRKSCLLLSFDVKGAFDNVLHSSILRALHKSVCPRNIYHLINSFLCNRVVRLSMNGCTVSRRVSKGCPQGSVLGPFLWNIVFDELLTLDYRNNVFPQAYADDLVVVVSGCRPSQLPAAQHTIDMIARWCSLHKLELSVGKCQAMVLLRPHGRLPEPRRDLVIHGRPIQWCDSIKVLGVRFDQRLSFYQHVVEVCAKVRGMLPRLTAAANLNFGFGYRALRTLYLQVVVPAIAYASAVWFPNLSQRSLNVLLSAQRPFLVRACRAFRSTSNAALISLSRVLPLDLEILAKTELYLKKYGLVDAEIPLEPPPFPHPLPYPPYYSAPSNIPALFFHVAYYTDGSKTRDGVGAGVYRFSCLDCAPEIRESHVLSPHCSVFQAEALGLVKALENATTLPNHLTLGFFLDNLSVVKSVLNSKTGNYLIDRALLLISRLNRNGNRCTIQWIKGHSGNVGNDIADTLAKRGAESANPSCYKLAPLSFVKSAIYGRAREAWESRFLSLAPSIHTRFGLTPMSLLDKRYAYIVPSEHIVVGLLSGHTWTDTFAHRIGVIDDPSCPYCDADREETLSHIVLECSSLDALRFPLLSTCAEELGYTPRSLKDFIFNRSTWRACLEFLKASDRLKPRSQFFWGHYFFVTYMNPAKKKKKAYKPIVNVADLEREDEMVISRNCSILSSIGHPALKSLHEDLIRYIASRTEMIKALATNVENLTDTLESFAELDEIEEANKPKTACRGTQTCPAPSCNETSSQTNPIKPATPASAALPAKKPVSTLPAPAPTKRKQSETPNPPAKRTNLNGDFKKIRDYVQKNNGGYSYRLQEEKPLKVVLKGVTTAFKEEDVVTELVSMGFTEVIVKRLHRQSTKIPMNIVLVELPKNEQNKRIYGITEILYQKIVVESFRTTKRVTQCFNCQGFGHGQLNCFLKPKCVKCAEEHHSKDCPRKSKQLPPKCANCGEAHTANYRGCPNFPKPKQQQLKPPRQNSPNTIPQASSTKTEEATVEKQKASYAETAKKKTTRSDTRELCEKKNMQPIVIKSTIGPAGEKVSIIETNILLKILERCGIEYKVEETLSTKKRTHESPSDSTSRSHKTPRMEVGSQHNENDVSMNEVTEVPQETFAATPSQANEEDIDEDGPWTKVTHAKKPRIPPVIAENKIAVESFRTTNRVTQCFNCQGFGHGQLNCFLKPKCFKCAEEHHSKDCPRKSRQLPPNCANCEEAHTANYRGCPKFPRVHQQQPRYPDFKKIREYVQKNNGGYSYRLQEEKPLKVVLKGVTTAYKTEDKAIELATMGFTETSVKRLHRQSTKRSMNLVLVELPKNEHKKKIYGITELLYQKIAVESFRITNRVTQCFNCQGFGHGQLNCFLKPKCVKCAEEHHSKDCPRKSRQLPPKCANCEVAHTANYRGCPKFPRLHQQQSKYPGQYKPNNPLPISKRSETLPKMVEQQNQSNAEVVTRKISRSETKDLCEKLMQNPKTKALIREKNKARKRWQSTWDPAHRATYLNLQGKVNQALESEKSENWNSFLSKLESSSTDFWKKTKPIRKKTDKITSLNANGKTLLTDKEIGNDLSEHFSKHFSKAEDEVPSYLTDNSCHHPQENILSMTTPNEVKEVIKNLGNHKAPGHDNITPQMTKNLPIKWIVFLAGIFNAALHLCYFTKTWKHAIIITIPKKLPVKSPEDLRPISLLSTICKVYERIVLRRLQSCMDSINFIIPQQFGFRKGHSTTHQLITVIDYIQIRKSHKEAVGAVFLDLTKAFDRVWHDGFIAKITKNQFPRDFIIFLKNYLQDRTFSIKQGNYIATAKPTQIGVPQGSILGPYLFNIYINDFPPHPKCQIKLFADDAAILANSKSIGIITTQLQNYINTCVGANFFRKNMQPIVIKSTIGPAGEKVSIIETNILLKILERCGIEYKVEETLSTKKRTHESPSDSTSRSHKTPRMEVVSQHNENDVSMNEVTEVPQETSAATPPQVNEENIDEDGPWTKVTHAKKPRIPPVIAEKVTDWKLLCQELKDLCTDKFQCTISGNKHIIKAKNISDFKKIREYVQKNNGGYSYRLQEEKPLKVVLKGVTTAYKTEDIAIELATMGFTETSVKRLHGQSTKRPMNLVLVELPKNEHNKKIYGITELLYQKIAVESFRTTNRVTQCFNCQGFGHGQLNCFLKPICVKCAEEHHSKDCRRKSRQLPPKCANCKDAHTANYRGCPKFPRVHQQQPRYPGQYKPNNPLPISKRSETLPKMVEQQNQSNAEVVTRKISRSETKDLCEKLMQ</sequence>
<accession>A0ABY6KRB5</accession>
<dbReference type="CDD" id="cd01650">
    <property type="entry name" value="RT_nLTR_like"/>
    <property type="match status" value="2"/>
</dbReference>
<evidence type="ECO:0000313" key="5">
    <source>
        <dbReference type="Proteomes" id="UP001235939"/>
    </source>
</evidence>
<dbReference type="InterPro" id="IPR036691">
    <property type="entry name" value="Endo/exonu/phosph_ase_sf"/>
</dbReference>
<dbReference type="PANTHER" id="PTHR19446">
    <property type="entry name" value="REVERSE TRANSCRIPTASES"/>
    <property type="match status" value="1"/>
</dbReference>
<dbReference type="PROSITE" id="PS50878">
    <property type="entry name" value="RT_POL"/>
    <property type="match status" value="2"/>
</dbReference>
<dbReference type="InterPro" id="IPR006579">
    <property type="entry name" value="Pre_C2HC_dom"/>
</dbReference>
<feature type="region of interest" description="Disordered" evidence="1">
    <location>
        <begin position="1879"/>
        <end position="1947"/>
    </location>
</feature>
<feature type="domain" description="RNase H type-1" evidence="3">
    <location>
        <begin position="1483"/>
        <end position="1618"/>
    </location>
</feature>
<dbReference type="Proteomes" id="UP001235939">
    <property type="component" value="Chromosome 08"/>
</dbReference>
<evidence type="ECO:0000256" key="1">
    <source>
        <dbReference type="SAM" id="MobiDB-lite"/>
    </source>
</evidence>
<feature type="compositionally biased region" description="Low complexity" evidence="1">
    <location>
        <begin position="2118"/>
        <end position="2128"/>
    </location>
</feature>
<proteinExistence type="predicted"/>
<feature type="region of interest" description="Disordered" evidence="1">
    <location>
        <begin position="2265"/>
        <end position="2287"/>
    </location>
</feature>
<dbReference type="SMART" id="SM00343">
    <property type="entry name" value="ZnF_C2HC"/>
    <property type="match status" value="8"/>
</dbReference>
<dbReference type="Gene3D" id="3.30.420.10">
    <property type="entry name" value="Ribonuclease H-like superfamily/Ribonuclease H"/>
    <property type="match status" value="1"/>
</dbReference>
<dbReference type="SUPFAM" id="SSF56672">
    <property type="entry name" value="DNA/RNA polymerases"/>
    <property type="match status" value="2"/>
</dbReference>
<feature type="domain" description="Reverse transcriptase" evidence="2">
    <location>
        <begin position="2794"/>
        <end position="3054"/>
    </location>
</feature>
<organism evidence="4 5">
    <name type="scientific">Cordylochernes scorpioides</name>
    <dbReference type="NCBI Taxonomy" id="51811"/>
    <lineage>
        <taxon>Eukaryota</taxon>
        <taxon>Metazoa</taxon>
        <taxon>Ecdysozoa</taxon>
        <taxon>Arthropoda</taxon>
        <taxon>Chelicerata</taxon>
        <taxon>Arachnida</taxon>
        <taxon>Pseudoscorpiones</taxon>
        <taxon>Cheliferoidea</taxon>
        <taxon>Chernetidae</taxon>
        <taxon>Cordylochernes</taxon>
    </lineage>
</organism>
<name>A0ABY6KRB5_9ARAC</name>
<feature type="compositionally biased region" description="Polar residues" evidence="1">
    <location>
        <begin position="3087"/>
        <end position="3116"/>
    </location>
</feature>